<dbReference type="GO" id="GO:0005886">
    <property type="term" value="C:plasma membrane"/>
    <property type="evidence" value="ECO:0007669"/>
    <property type="project" value="TreeGrafter"/>
</dbReference>
<sequence length="349" mass="38606">MMISDGSSMLEVGSSLTPSEISALITIERTGAGLSMVAILLTLLSFGLFSKLRTMPNHFLALASLANAGASVASMMGYDGVDKGQDSSLCQAQAFIFEWFMQSDPWWSCAMAVNVLLVFFFNVNPVKIHRRLWIYCLVCFGGPFIPAVVLISLQGDSRGAVYGDATLWCWIGPQWSLVRLYAYYIPIWLCLFTSLVIYVLVGCHVFRSRNQLRQVAGQMGSVPNSRSRVVLGSRDSAEERLTRDPDGCGTIMTELQHFEAVCRSSSQGRRGKSLLDRLHVGIVYQKIAQVWNSASLKLKCFDTVKRAYLRTSVIFGLAVIITWVPSSLNRLYSLQNDGRISFAYSVASG</sequence>
<dbReference type="Gene3D" id="1.20.1070.10">
    <property type="entry name" value="Rhodopsin 7-helix transmembrane proteins"/>
    <property type="match status" value="1"/>
</dbReference>
<feature type="domain" description="G-protein coupled receptors family 2 profile 2" evidence="6">
    <location>
        <begin position="24"/>
        <end position="210"/>
    </location>
</feature>
<keyword evidence="2 5" id="KW-0812">Transmembrane</keyword>
<feature type="transmembrane region" description="Helical" evidence="5">
    <location>
        <begin position="105"/>
        <end position="123"/>
    </location>
</feature>
<evidence type="ECO:0000256" key="2">
    <source>
        <dbReference type="ARBA" id="ARBA00022692"/>
    </source>
</evidence>
<accession>A0A2C5Y0H0</accession>
<reference evidence="7 8" key="1">
    <citation type="submission" date="2017-06" db="EMBL/GenBank/DDBJ databases">
        <title>Ant-infecting Ophiocordyceps genomes reveal a high diversity of potential behavioral manipulation genes and a possible major role for enterotoxins.</title>
        <authorList>
            <person name="De Bekker C."/>
            <person name="Evans H.C."/>
            <person name="Brachmann A."/>
            <person name="Hughes D.P."/>
        </authorList>
    </citation>
    <scope>NUCLEOTIDE SEQUENCE [LARGE SCALE GENOMIC DNA]</scope>
    <source>
        <strain evidence="7 8">Map64</strain>
    </source>
</reference>
<evidence type="ECO:0000256" key="3">
    <source>
        <dbReference type="ARBA" id="ARBA00022989"/>
    </source>
</evidence>
<dbReference type="PANTHER" id="PTHR23112">
    <property type="entry name" value="G PROTEIN-COUPLED RECEPTOR 157-RELATED"/>
    <property type="match status" value="1"/>
</dbReference>
<dbReference type="InterPro" id="IPR017981">
    <property type="entry name" value="GPCR_2-like_7TM"/>
</dbReference>
<keyword evidence="3 5" id="KW-1133">Transmembrane helix</keyword>
<proteinExistence type="predicted"/>
<organism evidence="7 8">
    <name type="scientific">Ophiocordyceps australis</name>
    <dbReference type="NCBI Taxonomy" id="1399860"/>
    <lineage>
        <taxon>Eukaryota</taxon>
        <taxon>Fungi</taxon>
        <taxon>Dikarya</taxon>
        <taxon>Ascomycota</taxon>
        <taxon>Pezizomycotina</taxon>
        <taxon>Sordariomycetes</taxon>
        <taxon>Hypocreomycetidae</taxon>
        <taxon>Hypocreales</taxon>
        <taxon>Ophiocordycipitaceae</taxon>
        <taxon>Ophiocordyceps</taxon>
    </lineage>
</organism>
<feature type="transmembrane region" description="Helical" evidence="5">
    <location>
        <begin position="183"/>
        <end position="206"/>
    </location>
</feature>
<evidence type="ECO:0000256" key="5">
    <source>
        <dbReference type="SAM" id="Phobius"/>
    </source>
</evidence>
<dbReference type="InterPro" id="IPR000832">
    <property type="entry name" value="GPCR_2_secretin-like"/>
</dbReference>
<feature type="transmembrane region" description="Helical" evidence="5">
    <location>
        <begin position="307"/>
        <end position="324"/>
    </location>
</feature>
<feature type="transmembrane region" description="Helical" evidence="5">
    <location>
        <begin position="132"/>
        <end position="153"/>
    </location>
</feature>
<comment type="subcellular location">
    <subcellularLocation>
        <location evidence="1">Membrane</location>
        <topology evidence="1">Multi-pass membrane protein</topology>
    </subcellularLocation>
</comment>
<dbReference type="SUPFAM" id="SSF81321">
    <property type="entry name" value="Family A G protein-coupled receptor-like"/>
    <property type="match status" value="1"/>
</dbReference>
<dbReference type="GO" id="GO:0004930">
    <property type="term" value="F:G protein-coupled receptor activity"/>
    <property type="evidence" value="ECO:0007669"/>
    <property type="project" value="InterPro"/>
</dbReference>
<dbReference type="STRING" id="1399860.A0A2C5Y0H0"/>
<dbReference type="EMBL" id="NJET01000125">
    <property type="protein sequence ID" value="PHH60880.1"/>
    <property type="molecule type" value="Genomic_DNA"/>
</dbReference>
<protein>
    <recommendedName>
        <fullName evidence="6">G-protein coupled receptors family 2 profile 2 domain-containing protein</fullName>
    </recommendedName>
</protein>
<evidence type="ECO:0000259" key="6">
    <source>
        <dbReference type="PROSITE" id="PS50261"/>
    </source>
</evidence>
<feature type="transmembrane region" description="Helical" evidence="5">
    <location>
        <begin position="32"/>
        <end position="52"/>
    </location>
</feature>
<evidence type="ECO:0000313" key="7">
    <source>
        <dbReference type="EMBL" id="PHH60880.1"/>
    </source>
</evidence>
<gene>
    <name evidence="7" type="ORF">CDD81_1085</name>
</gene>
<evidence type="ECO:0000256" key="4">
    <source>
        <dbReference type="ARBA" id="ARBA00023136"/>
    </source>
</evidence>
<dbReference type="Proteomes" id="UP000226192">
    <property type="component" value="Unassembled WGS sequence"/>
</dbReference>
<keyword evidence="8" id="KW-1185">Reference proteome</keyword>
<evidence type="ECO:0000256" key="1">
    <source>
        <dbReference type="ARBA" id="ARBA00004141"/>
    </source>
</evidence>
<dbReference type="GO" id="GO:0007166">
    <property type="term" value="P:cell surface receptor signaling pathway"/>
    <property type="evidence" value="ECO:0007669"/>
    <property type="project" value="InterPro"/>
</dbReference>
<dbReference type="Pfam" id="PF00002">
    <property type="entry name" value="7tm_2"/>
    <property type="match status" value="1"/>
</dbReference>
<evidence type="ECO:0000313" key="8">
    <source>
        <dbReference type="Proteomes" id="UP000226192"/>
    </source>
</evidence>
<dbReference type="PANTHER" id="PTHR23112:SF0">
    <property type="entry name" value="TRANSMEMBRANE PROTEIN 116"/>
    <property type="match status" value="1"/>
</dbReference>
<dbReference type="OrthoDB" id="18453at2759"/>
<feature type="transmembrane region" description="Helical" evidence="5">
    <location>
        <begin position="59"/>
        <end position="78"/>
    </location>
</feature>
<name>A0A2C5Y0H0_9HYPO</name>
<comment type="caution">
    <text evidence="7">The sequence shown here is derived from an EMBL/GenBank/DDBJ whole genome shotgun (WGS) entry which is preliminary data.</text>
</comment>
<dbReference type="AlphaFoldDB" id="A0A2C5Y0H0"/>
<dbReference type="GO" id="GO:0007189">
    <property type="term" value="P:adenylate cyclase-activating G protein-coupled receptor signaling pathway"/>
    <property type="evidence" value="ECO:0007669"/>
    <property type="project" value="TreeGrafter"/>
</dbReference>
<keyword evidence="4 5" id="KW-0472">Membrane</keyword>
<dbReference type="PROSITE" id="PS50261">
    <property type="entry name" value="G_PROTEIN_RECEP_F2_4"/>
    <property type="match status" value="1"/>
</dbReference>